<dbReference type="Gene3D" id="3.40.30.10">
    <property type="entry name" value="Glutaredoxin"/>
    <property type="match status" value="1"/>
</dbReference>
<dbReference type="PANTHER" id="PTHR42852:SF13">
    <property type="entry name" value="PROTEIN DIPZ"/>
    <property type="match status" value="1"/>
</dbReference>
<evidence type="ECO:0000313" key="4">
    <source>
        <dbReference type="Proteomes" id="UP000192731"/>
    </source>
</evidence>
<dbReference type="AlphaFoldDB" id="A0A1W1VGJ8"/>
<dbReference type="EMBL" id="FWWT01000020">
    <property type="protein sequence ID" value="SMB92478.1"/>
    <property type="molecule type" value="Genomic_DNA"/>
</dbReference>
<dbReference type="SUPFAM" id="SSF52833">
    <property type="entry name" value="Thioredoxin-like"/>
    <property type="match status" value="1"/>
</dbReference>
<dbReference type="PROSITE" id="PS51352">
    <property type="entry name" value="THIOREDOXIN_2"/>
    <property type="match status" value="1"/>
</dbReference>
<name>A0A1W1VGJ8_DESTI</name>
<accession>A0A1W1VGJ8</accession>
<dbReference type="PANTHER" id="PTHR42852">
    <property type="entry name" value="THIOL:DISULFIDE INTERCHANGE PROTEIN DSBE"/>
    <property type="match status" value="1"/>
</dbReference>
<evidence type="ECO:0000259" key="2">
    <source>
        <dbReference type="PROSITE" id="PS51352"/>
    </source>
</evidence>
<reference evidence="3 4" key="1">
    <citation type="submission" date="2017-04" db="EMBL/GenBank/DDBJ databases">
        <authorList>
            <person name="Afonso C.L."/>
            <person name="Miller P.J."/>
            <person name="Scott M.A."/>
            <person name="Spackman E."/>
            <person name="Goraichik I."/>
            <person name="Dimitrov K.M."/>
            <person name="Suarez D.L."/>
            <person name="Swayne D.E."/>
        </authorList>
    </citation>
    <scope>NUCLEOTIDE SEQUENCE [LARGE SCALE GENOMIC DNA]</scope>
    <source>
        <strain evidence="3 4">DSM 11270</strain>
    </source>
</reference>
<dbReference type="Pfam" id="PF00578">
    <property type="entry name" value="AhpC-TSA"/>
    <property type="match status" value="1"/>
</dbReference>
<dbReference type="InterPro" id="IPR013766">
    <property type="entry name" value="Thioredoxin_domain"/>
</dbReference>
<sequence length="187" mass="21213">MNKKIVIIIILTLVVLVSMIFILNYAGIGEKTTNKDLYPTIVEVDKTSSFLEEGSKAADFTWKNVDGNNIKLSDFEGKPVILNFWASWCSPCKSEMPDIEAYYNMNKEEVNILAINLTVSEKSVEEIARFLQANKYTFPVILDDKGLVAQKYFVRSIPTTYFIDANGVIKKIYTGPLTIEQMEAYIK</sequence>
<protein>
    <submittedName>
        <fullName evidence="3">Peroxiredoxin</fullName>
    </submittedName>
</protein>
<feature type="transmembrane region" description="Helical" evidence="1">
    <location>
        <begin position="6"/>
        <end position="26"/>
    </location>
</feature>
<dbReference type="InterPro" id="IPR000866">
    <property type="entry name" value="AhpC/TSA"/>
</dbReference>
<dbReference type="OrthoDB" id="9809733at2"/>
<evidence type="ECO:0000256" key="1">
    <source>
        <dbReference type="SAM" id="Phobius"/>
    </source>
</evidence>
<dbReference type="GO" id="GO:0016491">
    <property type="term" value="F:oxidoreductase activity"/>
    <property type="evidence" value="ECO:0007669"/>
    <property type="project" value="InterPro"/>
</dbReference>
<dbReference type="RefSeq" id="WP_084053625.1">
    <property type="nucleotide sequence ID" value="NZ_FWWT01000020.1"/>
</dbReference>
<keyword evidence="1" id="KW-0472">Membrane</keyword>
<evidence type="ECO:0000313" key="3">
    <source>
        <dbReference type="EMBL" id="SMB92478.1"/>
    </source>
</evidence>
<keyword evidence="1" id="KW-1133">Transmembrane helix</keyword>
<feature type="domain" description="Thioredoxin" evidence="2">
    <location>
        <begin position="51"/>
        <end position="187"/>
    </location>
</feature>
<dbReference type="InterPro" id="IPR036249">
    <property type="entry name" value="Thioredoxin-like_sf"/>
</dbReference>
<dbReference type="STRING" id="656914.SAMN00017405_1965"/>
<gene>
    <name evidence="3" type="ORF">SAMN00017405_1965</name>
</gene>
<dbReference type="Proteomes" id="UP000192731">
    <property type="component" value="Unassembled WGS sequence"/>
</dbReference>
<dbReference type="InterPro" id="IPR050553">
    <property type="entry name" value="Thioredoxin_ResA/DsbE_sf"/>
</dbReference>
<dbReference type="GO" id="GO:0016209">
    <property type="term" value="F:antioxidant activity"/>
    <property type="evidence" value="ECO:0007669"/>
    <property type="project" value="InterPro"/>
</dbReference>
<proteinExistence type="predicted"/>
<keyword evidence="1" id="KW-0812">Transmembrane</keyword>
<organism evidence="3 4">
    <name type="scientific">Desulfonispora thiosulfatigenes DSM 11270</name>
    <dbReference type="NCBI Taxonomy" id="656914"/>
    <lineage>
        <taxon>Bacteria</taxon>
        <taxon>Bacillati</taxon>
        <taxon>Bacillota</taxon>
        <taxon>Clostridia</taxon>
        <taxon>Eubacteriales</taxon>
        <taxon>Peptococcaceae</taxon>
        <taxon>Desulfonispora</taxon>
    </lineage>
</organism>
<keyword evidence="4" id="KW-1185">Reference proteome</keyword>
<dbReference type="CDD" id="cd02966">
    <property type="entry name" value="TlpA_like_family"/>
    <property type="match status" value="1"/>
</dbReference>